<keyword evidence="7" id="KW-1185">Reference proteome</keyword>
<sequence>MQAKFVIDLGNRTRVPIISFSATSPSLTSHPSTYFFRAAQTDSSQVKAIGAVIKSFGWREAVPIYIDNDYGNGVVPYLIDALQSVEARVPYRSAISHQQLMIKLEKELFKLMTMQTRVFIVHHMSGPLGSRLFAKAQKLGMMIEGYVLDHDRWVN</sequence>
<dbReference type="PANTHER" id="PTHR34836">
    <property type="entry name" value="OS06G0188250 PROTEIN"/>
    <property type="match status" value="1"/>
</dbReference>
<evidence type="ECO:0000256" key="4">
    <source>
        <dbReference type="ARBA" id="ARBA00023136"/>
    </source>
</evidence>
<dbReference type="Pfam" id="PF01094">
    <property type="entry name" value="ANF_receptor"/>
    <property type="match status" value="1"/>
</dbReference>
<evidence type="ECO:0000256" key="2">
    <source>
        <dbReference type="ARBA" id="ARBA00022692"/>
    </source>
</evidence>
<name>A0AAW1VMD2_RUBAR</name>
<feature type="domain" description="Receptor ligand binding region" evidence="5">
    <location>
        <begin position="2"/>
        <end position="147"/>
    </location>
</feature>
<evidence type="ECO:0000313" key="6">
    <source>
        <dbReference type="EMBL" id="KAK9903214.1"/>
    </source>
</evidence>
<dbReference type="PANTHER" id="PTHR34836:SF1">
    <property type="entry name" value="OS09G0428600 PROTEIN"/>
    <property type="match status" value="1"/>
</dbReference>
<keyword evidence="3" id="KW-1133">Transmembrane helix</keyword>
<evidence type="ECO:0000256" key="3">
    <source>
        <dbReference type="ARBA" id="ARBA00022989"/>
    </source>
</evidence>
<evidence type="ECO:0000256" key="1">
    <source>
        <dbReference type="ARBA" id="ARBA00004370"/>
    </source>
</evidence>
<organism evidence="6 7">
    <name type="scientific">Rubus argutus</name>
    <name type="common">Southern blackberry</name>
    <dbReference type="NCBI Taxonomy" id="59490"/>
    <lineage>
        <taxon>Eukaryota</taxon>
        <taxon>Viridiplantae</taxon>
        <taxon>Streptophyta</taxon>
        <taxon>Embryophyta</taxon>
        <taxon>Tracheophyta</taxon>
        <taxon>Spermatophyta</taxon>
        <taxon>Magnoliopsida</taxon>
        <taxon>eudicotyledons</taxon>
        <taxon>Gunneridae</taxon>
        <taxon>Pentapetalae</taxon>
        <taxon>rosids</taxon>
        <taxon>fabids</taxon>
        <taxon>Rosales</taxon>
        <taxon>Rosaceae</taxon>
        <taxon>Rosoideae</taxon>
        <taxon>Rosoideae incertae sedis</taxon>
        <taxon>Rubus</taxon>
    </lineage>
</organism>
<reference evidence="6 7" key="1">
    <citation type="journal article" date="2023" name="G3 (Bethesda)">
        <title>A chromosome-length genome assembly and annotation of blackberry (Rubus argutus, cv. 'Hillquist').</title>
        <authorList>
            <person name="Bruna T."/>
            <person name="Aryal R."/>
            <person name="Dudchenko O."/>
            <person name="Sargent D.J."/>
            <person name="Mead D."/>
            <person name="Buti M."/>
            <person name="Cavallini A."/>
            <person name="Hytonen T."/>
            <person name="Andres J."/>
            <person name="Pham M."/>
            <person name="Weisz D."/>
            <person name="Mascagni F."/>
            <person name="Usai G."/>
            <person name="Natali L."/>
            <person name="Bassil N."/>
            <person name="Fernandez G.E."/>
            <person name="Lomsadze A."/>
            <person name="Armour M."/>
            <person name="Olukolu B."/>
            <person name="Poorten T."/>
            <person name="Britton C."/>
            <person name="Davik J."/>
            <person name="Ashrafi H."/>
            <person name="Aiden E.L."/>
            <person name="Borodovsky M."/>
            <person name="Worthington M."/>
        </authorList>
    </citation>
    <scope>NUCLEOTIDE SEQUENCE [LARGE SCALE GENOMIC DNA]</scope>
    <source>
        <strain evidence="6">PI 553951</strain>
    </source>
</reference>
<comment type="subcellular location">
    <subcellularLocation>
        <location evidence="1">Membrane</location>
    </subcellularLocation>
</comment>
<keyword evidence="2" id="KW-0812">Transmembrane</keyword>
<dbReference type="GO" id="GO:0016020">
    <property type="term" value="C:membrane"/>
    <property type="evidence" value="ECO:0007669"/>
    <property type="project" value="UniProtKB-SubCell"/>
</dbReference>
<proteinExistence type="predicted"/>
<dbReference type="Gene3D" id="3.40.50.2300">
    <property type="match status" value="1"/>
</dbReference>
<dbReference type="InterPro" id="IPR001828">
    <property type="entry name" value="ANF_lig-bd_rcpt"/>
</dbReference>
<evidence type="ECO:0000313" key="7">
    <source>
        <dbReference type="Proteomes" id="UP001457282"/>
    </source>
</evidence>
<protein>
    <recommendedName>
        <fullName evidence="5">Receptor ligand binding region domain-containing protein</fullName>
    </recommendedName>
</protein>
<evidence type="ECO:0000259" key="5">
    <source>
        <dbReference type="Pfam" id="PF01094"/>
    </source>
</evidence>
<dbReference type="AlphaFoldDB" id="A0AAW1VMD2"/>
<dbReference type="EMBL" id="JBEDUW010000230">
    <property type="protein sequence ID" value="KAK9903214.1"/>
    <property type="molecule type" value="Genomic_DNA"/>
</dbReference>
<dbReference type="InterPro" id="IPR015683">
    <property type="entry name" value="Ionotropic_Glu_rcpt"/>
</dbReference>
<dbReference type="InterPro" id="IPR028082">
    <property type="entry name" value="Peripla_BP_I"/>
</dbReference>
<accession>A0AAW1VMD2</accession>
<keyword evidence="4" id="KW-0472">Membrane</keyword>
<dbReference type="Proteomes" id="UP001457282">
    <property type="component" value="Unassembled WGS sequence"/>
</dbReference>
<comment type="caution">
    <text evidence="6">The sequence shown here is derived from an EMBL/GenBank/DDBJ whole genome shotgun (WGS) entry which is preliminary data.</text>
</comment>
<dbReference type="SUPFAM" id="SSF53822">
    <property type="entry name" value="Periplasmic binding protein-like I"/>
    <property type="match status" value="1"/>
</dbReference>
<gene>
    <name evidence="6" type="ORF">M0R45_001143</name>
</gene>